<dbReference type="GO" id="GO:0008168">
    <property type="term" value="F:methyltransferase activity"/>
    <property type="evidence" value="ECO:0007669"/>
    <property type="project" value="UniProtKB-KW"/>
</dbReference>
<dbReference type="PANTHER" id="PTHR34203">
    <property type="entry name" value="METHYLTRANSFERASE, FKBM FAMILY PROTEIN"/>
    <property type="match status" value="1"/>
</dbReference>
<dbReference type="GO" id="GO:0032259">
    <property type="term" value="P:methylation"/>
    <property type="evidence" value="ECO:0007669"/>
    <property type="project" value="UniProtKB-KW"/>
</dbReference>
<keyword evidence="2" id="KW-0489">Methyltransferase</keyword>
<reference evidence="2" key="1">
    <citation type="submission" date="2023-01" db="EMBL/GenBank/DDBJ databases">
        <title>The genome sequence of Kordiimonadaceae bacterium 6D33.</title>
        <authorList>
            <person name="Liu Y."/>
        </authorList>
    </citation>
    <scope>NUCLEOTIDE SEQUENCE</scope>
    <source>
        <strain evidence="2">6D33</strain>
    </source>
</reference>
<keyword evidence="3" id="KW-1185">Reference proteome</keyword>
<organism evidence="2 3">
    <name type="scientific">Gimibacter soli</name>
    <dbReference type="NCBI Taxonomy" id="3024400"/>
    <lineage>
        <taxon>Bacteria</taxon>
        <taxon>Pseudomonadati</taxon>
        <taxon>Pseudomonadota</taxon>
        <taxon>Alphaproteobacteria</taxon>
        <taxon>Kordiimonadales</taxon>
        <taxon>Temperatibacteraceae</taxon>
        <taxon>Gimibacter</taxon>
    </lineage>
</organism>
<gene>
    <name evidence="2" type="ORF">PH603_03705</name>
</gene>
<keyword evidence="2" id="KW-0808">Transferase</keyword>
<dbReference type="PANTHER" id="PTHR34203:SF15">
    <property type="entry name" value="SLL1173 PROTEIN"/>
    <property type="match status" value="1"/>
</dbReference>
<evidence type="ECO:0000313" key="3">
    <source>
        <dbReference type="Proteomes" id="UP001217500"/>
    </source>
</evidence>
<dbReference type="EMBL" id="CP116805">
    <property type="protein sequence ID" value="WCL54863.1"/>
    <property type="molecule type" value="Genomic_DNA"/>
</dbReference>
<dbReference type="InterPro" id="IPR029063">
    <property type="entry name" value="SAM-dependent_MTases_sf"/>
</dbReference>
<dbReference type="KEGG" id="gso:PH603_03705"/>
<proteinExistence type="predicted"/>
<dbReference type="Pfam" id="PF05050">
    <property type="entry name" value="Methyltransf_21"/>
    <property type="match status" value="1"/>
</dbReference>
<evidence type="ECO:0000313" key="2">
    <source>
        <dbReference type="EMBL" id="WCL54863.1"/>
    </source>
</evidence>
<sequence length="261" mass="29492">MDETSLLSLKAAADARDLNYGGLLEDILELAYTDILKPGDRVVDGGAHIGRHLFPIAKLVGRWGHVHAVEPLPWLYDRLGRELKKRHLHNVKRHRVALSHSRGEASFVAFRDFPAYSGLERRQTPFDDAEGGRETITVQKVLMDDLVPRFFGKVAFIKLDLEGGEFDALRGATRTLTKSRPFLAFECGRQSSGNLYGFNRDDFFGFFETHGYALYSVGGMPFTRDDWSSPSVCWDYFGVPVERTDIPPRLPQYAIERLASL</sequence>
<dbReference type="AlphaFoldDB" id="A0AAE9XPK8"/>
<dbReference type="SUPFAM" id="SSF53335">
    <property type="entry name" value="S-adenosyl-L-methionine-dependent methyltransferases"/>
    <property type="match status" value="1"/>
</dbReference>
<dbReference type="Gene3D" id="3.40.50.150">
    <property type="entry name" value="Vaccinia Virus protein VP39"/>
    <property type="match status" value="1"/>
</dbReference>
<accession>A0AAE9XPK8</accession>
<dbReference type="InterPro" id="IPR052514">
    <property type="entry name" value="SAM-dependent_MTase"/>
</dbReference>
<protein>
    <submittedName>
        <fullName evidence="2">FkbM family methyltransferase</fullName>
    </submittedName>
</protein>
<dbReference type="NCBIfam" id="TIGR01444">
    <property type="entry name" value="fkbM_fam"/>
    <property type="match status" value="1"/>
</dbReference>
<dbReference type="Proteomes" id="UP001217500">
    <property type="component" value="Chromosome"/>
</dbReference>
<dbReference type="RefSeq" id="WP_289504593.1">
    <property type="nucleotide sequence ID" value="NZ_CP116805.1"/>
</dbReference>
<dbReference type="InterPro" id="IPR006342">
    <property type="entry name" value="FkbM_mtfrase"/>
</dbReference>
<feature type="domain" description="Methyltransferase FkbM" evidence="1">
    <location>
        <begin position="44"/>
        <end position="190"/>
    </location>
</feature>
<evidence type="ECO:0000259" key="1">
    <source>
        <dbReference type="Pfam" id="PF05050"/>
    </source>
</evidence>
<name>A0AAE9XPK8_9PROT</name>